<name>A0A6L2P7K8_COPFO</name>
<organism evidence="2 3">
    <name type="scientific">Coptotermes formosanus</name>
    <name type="common">Formosan subterranean termite</name>
    <dbReference type="NCBI Taxonomy" id="36987"/>
    <lineage>
        <taxon>Eukaryota</taxon>
        <taxon>Metazoa</taxon>
        <taxon>Ecdysozoa</taxon>
        <taxon>Arthropoda</taxon>
        <taxon>Hexapoda</taxon>
        <taxon>Insecta</taxon>
        <taxon>Pterygota</taxon>
        <taxon>Neoptera</taxon>
        <taxon>Polyneoptera</taxon>
        <taxon>Dictyoptera</taxon>
        <taxon>Blattodea</taxon>
        <taxon>Blattoidea</taxon>
        <taxon>Termitoidae</taxon>
        <taxon>Rhinotermitidae</taxon>
        <taxon>Coptotermes</taxon>
    </lineage>
</organism>
<evidence type="ECO:0000256" key="1">
    <source>
        <dbReference type="SAM" id="SignalP"/>
    </source>
</evidence>
<proteinExistence type="predicted"/>
<dbReference type="Proteomes" id="UP000502823">
    <property type="component" value="Unassembled WGS sequence"/>
</dbReference>
<comment type="caution">
    <text evidence="2">The sequence shown here is derived from an EMBL/GenBank/DDBJ whole genome shotgun (WGS) entry which is preliminary data.</text>
</comment>
<keyword evidence="3" id="KW-1185">Reference proteome</keyword>
<dbReference type="InParanoid" id="A0A6L2P7K8"/>
<dbReference type="PANTHER" id="PTHR21398:SF6">
    <property type="entry name" value="AGAP007094-PA"/>
    <property type="match status" value="1"/>
</dbReference>
<reference evidence="3" key="1">
    <citation type="submission" date="2020-01" db="EMBL/GenBank/DDBJ databases">
        <title>Draft genome sequence of the Termite Coptotermes fromosanus.</title>
        <authorList>
            <person name="Itakura S."/>
            <person name="Yosikawa Y."/>
            <person name="Umezawa K."/>
        </authorList>
    </citation>
    <scope>NUCLEOTIDE SEQUENCE [LARGE SCALE GENOMIC DNA]</scope>
</reference>
<dbReference type="SMART" id="SM00718">
    <property type="entry name" value="DM4_12"/>
    <property type="match status" value="1"/>
</dbReference>
<gene>
    <name evidence="2" type="ORF">Cfor_08250</name>
</gene>
<dbReference type="OrthoDB" id="8186940at2759"/>
<dbReference type="InterPro" id="IPR006631">
    <property type="entry name" value="DM4_12"/>
</dbReference>
<keyword evidence="1" id="KW-0732">Signal</keyword>
<evidence type="ECO:0000313" key="2">
    <source>
        <dbReference type="EMBL" id="GFG28156.1"/>
    </source>
</evidence>
<dbReference type="AlphaFoldDB" id="A0A6L2P7K8"/>
<evidence type="ECO:0000313" key="3">
    <source>
        <dbReference type="Proteomes" id="UP000502823"/>
    </source>
</evidence>
<accession>A0A6L2P7K8</accession>
<dbReference type="EMBL" id="BLKM01009790">
    <property type="protein sequence ID" value="GFG28156.1"/>
    <property type="molecule type" value="Genomic_DNA"/>
</dbReference>
<feature type="chain" id="PRO_5027033228" evidence="1">
    <location>
        <begin position="20"/>
        <end position="237"/>
    </location>
</feature>
<dbReference type="Pfam" id="PF07841">
    <property type="entry name" value="DM4_12"/>
    <property type="match status" value="1"/>
</dbReference>
<feature type="signal peptide" evidence="1">
    <location>
        <begin position="1"/>
        <end position="19"/>
    </location>
</feature>
<sequence length="237" mass="26777">MSPVMSAVCKLLLAAAALGALILVFSTRQQNDRKMVNHRERREIVYPIMVFPTGTVFQVNFAVQTPVLVPNKTVSVSVGFQFNFVLPTNVTEFRQRNVTRPRRDVSEALQSMYLPFEAFLQEYGFDGRMCMLRSICEAAHSPFNHEKNGLLEEIAHSILTPSLHVSASESDCHKNYNHQHADTAYLAAEHFGRDGGDCPSRYASCSGSPLDLISTKIDYEDLLLEEPQFMSTYLHWQ</sequence>
<protein>
    <submittedName>
        <fullName evidence="2">Uncharacterized protein</fullName>
    </submittedName>
</protein>
<dbReference type="PANTHER" id="PTHR21398">
    <property type="entry name" value="AGAP007094-PA"/>
    <property type="match status" value="1"/>
</dbReference>